<dbReference type="Proteomes" id="UP000054630">
    <property type="component" value="Unassembled WGS sequence"/>
</dbReference>
<dbReference type="EMBL" id="JYDL01000020">
    <property type="protein sequence ID" value="KRX24085.1"/>
    <property type="molecule type" value="Genomic_DNA"/>
</dbReference>
<gene>
    <name evidence="3" type="primary">SFMBT2</name>
    <name evidence="3" type="ORF">T07_7843</name>
</gene>
<feature type="domain" description="SLED" evidence="2">
    <location>
        <begin position="370"/>
        <end position="483"/>
    </location>
</feature>
<dbReference type="Gene3D" id="2.30.30.140">
    <property type="match status" value="3"/>
</dbReference>
<protein>
    <submittedName>
        <fullName evidence="3">Scm-like with four MBT domains protein 2</fullName>
    </submittedName>
</protein>
<dbReference type="AlphaFoldDB" id="A0A0V0SCU5"/>
<dbReference type="Pfam" id="PF02820">
    <property type="entry name" value="MBT"/>
    <property type="match status" value="1"/>
</dbReference>
<organism evidence="3 4">
    <name type="scientific">Trichinella nelsoni</name>
    <dbReference type="NCBI Taxonomy" id="6336"/>
    <lineage>
        <taxon>Eukaryota</taxon>
        <taxon>Metazoa</taxon>
        <taxon>Ecdysozoa</taxon>
        <taxon>Nematoda</taxon>
        <taxon>Enoplea</taxon>
        <taxon>Dorylaimia</taxon>
        <taxon>Trichinellida</taxon>
        <taxon>Trichinellidae</taxon>
        <taxon>Trichinella</taxon>
    </lineage>
</organism>
<sequence>MLKGSDNNVLTEYESENFETWEQFVRCTGFRSQDFDAFSHLRLMQDKCNRFAAVDDGDVRLQVVDVQDELNAQAFWPAVVLKEYSGWLCLRYLCVVDAENFWLPNFSIRLHGSRTLAKHLVQNQEIDRGCYYKPPGKVDYGEYTSFTDMMMNEDFVMYPQSRLMKLNLSLQAHGLRKYMAFEMLDPREKNCFFPAVVTKILNEYYFEVFLDRTPSTEKPVNMDTVLPEDLYVVSKNSLGMVPIGYCEKNGIPFAGLRTFNWANYKRINGLIRIPFAFFPVGGFKNTFVPGRMVEVANAANRITVAAVTACRGDFAWVLDLSQPCGRPWIVDCRNFVSLFPCGWSYVVMNVPFRNLLHFPKVPAFTNQNLFIYLNERFCTSSLIRRDRFAKVPRVIGPGTPDRIMQTLLEFVANYLVRCQDTMKKFSNSLSPFVTEAKIVKVKVRTNPKKGFLDIPVCVDPHAIKYYLRHLCDMLGTCRYTFTTEKLSFNECPERCSFHPLQKIIAASKRTLLATNASEGNLKKPKLYPDTGVGTSGKIDGKNSDFTSANNNIAQQCTDANKVVNNKNNNDNDEDDNDNDDHDDDDNDHEDDDGDDGDDIDVVDDDNSSDNDRSDHDNSGNDDDDDDDNDANEPLNENAEYAAGQQCSSSSGSKLIPISTLFPFNEKIVEPLRENANFNYVYTFTEVHSDPLTWTPAELHQFLEKNGFAKTNVPVALNGMEFDAESLIVASGKDLKKYFHLGEVLKLLNAGDYLLLKVWDYRKNIYHIILLLDVLFLEMAGVLDVTELYTLQCSEL</sequence>
<dbReference type="InterPro" id="IPR004092">
    <property type="entry name" value="Mbt"/>
</dbReference>
<accession>A0A0V0SCU5</accession>
<dbReference type="Gene3D" id="3.90.1150.190">
    <property type="entry name" value="SLED domain"/>
    <property type="match status" value="1"/>
</dbReference>
<dbReference type="InterPro" id="IPR021987">
    <property type="entry name" value="SLED"/>
</dbReference>
<name>A0A0V0SCU5_9BILA</name>
<feature type="compositionally biased region" description="Basic and acidic residues" evidence="1">
    <location>
        <begin position="609"/>
        <end position="618"/>
    </location>
</feature>
<reference evidence="3 4" key="1">
    <citation type="submission" date="2015-01" db="EMBL/GenBank/DDBJ databases">
        <title>Evolution of Trichinella species and genotypes.</title>
        <authorList>
            <person name="Korhonen P.K."/>
            <person name="Edoardo P."/>
            <person name="Giuseppe L.R."/>
            <person name="Gasser R.B."/>
        </authorList>
    </citation>
    <scope>NUCLEOTIDE SEQUENCE [LARGE SCALE GENOMIC DNA]</scope>
    <source>
        <strain evidence="3">ISS37</strain>
    </source>
</reference>
<evidence type="ECO:0000313" key="3">
    <source>
        <dbReference type="EMBL" id="KRX24085.1"/>
    </source>
</evidence>
<proteinExistence type="predicted"/>
<dbReference type="STRING" id="6336.A0A0V0SCU5"/>
<dbReference type="SUPFAM" id="SSF63748">
    <property type="entry name" value="Tudor/PWWP/MBT"/>
    <property type="match status" value="2"/>
</dbReference>
<comment type="caution">
    <text evidence="3">The sequence shown here is derived from an EMBL/GenBank/DDBJ whole genome shotgun (WGS) entry which is preliminary data.</text>
</comment>
<feature type="compositionally biased region" description="Acidic residues" evidence="1">
    <location>
        <begin position="570"/>
        <end position="608"/>
    </location>
</feature>
<dbReference type="OrthoDB" id="5917609at2759"/>
<evidence type="ECO:0000256" key="1">
    <source>
        <dbReference type="SAM" id="MobiDB-lite"/>
    </source>
</evidence>
<dbReference type="GO" id="GO:0006355">
    <property type="term" value="P:regulation of DNA-templated transcription"/>
    <property type="evidence" value="ECO:0007669"/>
    <property type="project" value="InterPro"/>
</dbReference>
<feature type="compositionally biased region" description="Low complexity" evidence="1">
    <location>
        <begin position="558"/>
        <end position="568"/>
    </location>
</feature>
<evidence type="ECO:0000313" key="4">
    <source>
        <dbReference type="Proteomes" id="UP000054630"/>
    </source>
</evidence>
<feature type="compositionally biased region" description="Acidic residues" evidence="1">
    <location>
        <begin position="619"/>
        <end position="630"/>
    </location>
</feature>
<dbReference type="Pfam" id="PF12140">
    <property type="entry name" value="SLED"/>
    <property type="match status" value="1"/>
</dbReference>
<dbReference type="CDD" id="cd20095">
    <property type="entry name" value="MBT_SFMBT_rpt3"/>
    <property type="match status" value="1"/>
</dbReference>
<dbReference type="InterPro" id="IPR038348">
    <property type="entry name" value="SLED_sf"/>
</dbReference>
<evidence type="ECO:0000259" key="2">
    <source>
        <dbReference type="Pfam" id="PF12140"/>
    </source>
</evidence>
<keyword evidence="4" id="KW-1185">Reference proteome</keyword>
<feature type="region of interest" description="Disordered" evidence="1">
    <location>
        <begin position="555"/>
        <end position="634"/>
    </location>
</feature>
<dbReference type="GO" id="GO:0005634">
    <property type="term" value="C:nucleus"/>
    <property type="evidence" value="ECO:0007669"/>
    <property type="project" value="InterPro"/>
</dbReference>